<gene>
    <name evidence="2" type="ORF">N803_13820</name>
</gene>
<protein>
    <submittedName>
        <fullName evidence="2">Thiol-disulfide oxidoreductase</fullName>
    </submittedName>
</protein>
<evidence type="ECO:0000256" key="1">
    <source>
        <dbReference type="SAM" id="MobiDB-lite"/>
    </source>
</evidence>
<name>A0A0A0JJ73_9MICO</name>
<dbReference type="InterPro" id="IPR007263">
    <property type="entry name" value="DCC1-like"/>
</dbReference>
<dbReference type="RefSeq" id="WP_052112147.1">
    <property type="nucleotide sequence ID" value="NZ_AVPK01000005.1"/>
</dbReference>
<comment type="caution">
    <text evidence="2">The sequence shown here is derived from an EMBL/GenBank/DDBJ whole genome shotgun (WGS) entry which is preliminary data.</text>
</comment>
<accession>A0A0A0JJ73</accession>
<keyword evidence="3" id="KW-1185">Reference proteome</keyword>
<dbReference type="Proteomes" id="UP000030011">
    <property type="component" value="Unassembled WGS sequence"/>
</dbReference>
<organism evidence="2 3">
    <name type="scientific">Knoellia subterranea KCTC 19937</name>
    <dbReference type="NCBI Taxonomy" id="1385521"/>
    <lineage>
        <taxon>Bacteria</taxon>
        <taxon>Bacillati</taxon>
        <taxon>Actinomycetota</taxon>
        <taxon>Actinomycetes</taxon>
        <taxon>Micrococcales</taxon>
        <taxon>Intrasporangiaceae</taxon>
        <taxon>Knoellia</taxon>
    </lineage>
</organism>
<sequence length="132" mass="13942">MSHWGVLVYDGDCGFCERSIARIRALSGTRARAVASHSIDLADYGLTADECAEAVQWVTPTARTSGAEALRDFAGANSRAVRVVGHAAVNSWSRPLTTRVYAVIARHRHRLGSPSCGLPRPASNGSGPAGPE</sequence>
<evidence type="ECO:0000313" key="2">
    <source>
        <dbReference type="EMBL" id="KGN37460.1"/>
    </source>
</evidence>
<proteinExistence type="predicted"/>
<dbReference type="Pfam" id="PF04134">
    <property type="entry name" value="DCC1-like"/>
    <property type="match status" value="1"/>
</dbReference>
<dbReference type="eggNOG" id="COG3011">
    <property type="taxonomic scope" value="Bacteria"/>
</dbReference>
<dbReference type="EMBL" id="AVPK01000005">
    <property type="protein sequence ID" value="KGN37460.1"/>
    <property type="molecule type" value="Genomic_DNA"/>
</dbReference>
<reference evidence="2 3" key="1">
    <citation type="submission" date="2013-08" db="EMBL/GenBank/DDBJ databases">
        <title>The genome sequence of Knoellia subterranea.</title>
        <authorList>
            <person name="Zhu W."/>
            <person name="Wang G."/>
        </authorList>
    </citation>
    <scope>NUCLEOTIDE SEQUENCE [LARGE SCALE GENOMIC DNA]</scope>
    <source>
        <strain evidence="2 3">KCTC 19937</strain>
    </source>
</reference>
<dbReference type="AlphaFoldDB" id="A0A0A0JJ73"/>
<feature type="region of interest" description="Disordered" evidence="1">
    <location>
        <begin position="113"/>
        <end position="132"/>
    </location>
</feature>
<dbReference type="GO" id="GO:0015035">
    <property type="term" value="F:protein-disulfide reductase activity"/>
    <property type="evidence" value="ECO:0007669"/>
    <property type="project" value="InterPro"/>
</dbReference>
<evidence type="ECO:0000313" key="3">
    <source>
        <dbReference type="Proteomes" id="UP000030011"/>
    </source>
</evidence>
<dbReference type="STRING" id="1385521.N803_13820"/>